<reference evidence="1 2" key="1">
    <citation type="journal article" date="2012" name="Genome Biol.">
        <title>Sequencing three crocodilian genomes to illuminate the evolution of archosaurs and amniotes.</title>
        <authorList>
            <person name="St John J.A."/>
            <person name="Braun E.L."/>
            <person name="Isberg S.R."/>
            <person name="Miles L.G."/>
            <person name="Chong A.Y."/>
            <person name="Gongora J."/>
            <person name="Dalzell P."/>
            <person name="Moran C."/>
            <person name="Bed'hom B."/>
            <person name="Abzhanov A."/>
            <person name="Burgess S.C."/>
            <person name="Cooksey A.M."/>
            <person name="Castoe T.A."/>
            <person name="Crawford N.G."/>
            <person name="Densmore L.D."/>
            <person name="Drew J.C."/>
            <person name="Edwards S.V."/>
            <person name="Faircloth B.C."/>
            <person name="Fujita M.K."/>
            <person name="Greenwold M.J."/>
            <person name="Hoffmann F.G."/>
            <person name="Howard J.M."/>
            <person name="Iguchi T."/>
            <person name="Janes D.E."/>
            <person name="Khan S.Y."/>
            <person name="Kohno S."/>
            <person name="de Koning A.J."/>
            <person name="Lance S.L."/>
            <person name="McCarthy F.M."/>
            <person name="McCormack J.E."/>
            <person name="Merchant M.E."/>
            <person name="Peterson D.G."/>
            <person name="Pollock D.D."/>
            <person name="Pourmand N."/>
            <person name="Raney B.J."/>
            <person name="Roessler K.A."/>
            <person name="Sanford J.R."/>
            <person name="Sawyer R.H."/>
            <person name="Schmidt C.J."/>
            <person name="Triplett E.W."/>
            <person name="Tuberville T.D."/>
            <person name="Venegas-Anaya M."/>
            <person name="Howard J.T."/>
            <person name="Jarvis E.D."/>
            <person name="Guillette L.J.Jr."/>
            <person name="Glenn T.C."/>
            <person name="Green R.E."/>
            <person name="Ray D.A."/>
        </authorList>
    </citation>
    <scope>NUCLEOTIDE SEQUENCE [LARGE SCALE GENOMIC DNA]</scope>
    <source>
        <strain evidence="1">KSC_2009_1</strain>
    </source>
</reference>
<comment type="caution">
    <text evidence="1">The sequence shown here is derived from an EMBL/GenBank/DDBJ whole genome shotgun (WGS) entry which is preliminary data.</text>
</comment>
<gene>
    <name evidence="1" type="ORF">Y1Q_0020958</name>
</gene>
<evidence type="ECO:0000313" key="2">
    <source>
        <dbReference type="Proteomes" id="UP000050525"/>
    </source>
</evidence>
<name>A0A151M1S8_ALLMI</name>
<sequence>MLDTQTGVALGTAVPSGPMASRVLSLTCAMATALPPDVAVSPPGQGVSDGKGVAVCSSDCSSSGDFTSVASSPHPSLAAKRDLMARRCLRRAMLGLGPCNDLSGVFHQ</sequence>
<protein>
    <submittedName>
        <fullName evidence="1">Uncharacterized protein</fullName>
    </submittedName>
</protein>
<dbReference type="AlphaFoldDB" id="A0A151M1S8"/>
<proteinExistence type="predicted"/>
<accession>A0A151M1S8</accession>
<evidence type="ECO:0000313" key="1">
    <source>
        <dbReference type="EMBL" id="KYO18442.1"/>
    </source>
</evidence>
<dbReference type="Proteomes" id="UP000050525">
    <property type="component" value="Unassembled WGS sequence"/>
</dbReference>
<keyword evidence="2" id="KW-1185">Reference proteome</keyword>
<organism evidence="1 2">
    <name type="scientific">Alligator mississippiensis</name>
    <name type="common">American alligator</name>
    <dbReference type="NCBI Taxonomy" id="8496"/>
    <lineage>
        <taxon>Eukaryota</taxon>
        <taxon>Metazoa</taxon>
        <taxon>Chordata</taxon>
        <taxon>Craniata</taxon>
        <taxon>Vertebrata</taxon>
        <taxon>Euteleostomi</taxon>
        <taxon>Archelosauria</taxon>
        <taxon>Archosauria</taxon>
        <taxon>Crocodylia</taxon>
        <taxon>Alligatoridae</taxon>
        <taxon>Alligatorinae</taxon>
        <taxon>Alligator</taxon>
    </lineage>
</organism>
<dbReference type="EMBL" id="AKHW03006811">
    <property type="protein sequence ID" value="KYO18442.1"/>
    <property type="molecule type" value="Genomic_DNA"/>
</dbReference>